<dbReference type="EMBL" id="JYDW01000069">
    <property type="protein sequence ID" value="KRZ57738.1"/>
    <property type="molecule type" value="Genomic_DNA"/>
</dbReference>
<dbReference type="Proteomes" id="UP000054721">
    <property type="component" value="Unassembled WGS sequence"/>
</dbReference>
<evidence type="ECO:0000313" key="1">
    <source>
        <dbReference type="EMBL" id="KRZ57738.1"/>
    </source>
</evidence>
<reference evidence="1 2" key="1">
    <citation type="submission" date="2015-05" db="EMBL/GenBank/DDBJ databases">
        <title>Evolution of Trichinella species and genotypes.</title>
        <authorList>
            <person name="Korhonen P.K."/>
            <person name="Edoardo P."/>
            <person name="Giuseppe L.R."/>
            <person name="Gasser R.B."/>
        </authorList>
    </citation>
    <scope>NUCLEOTIDE SEQUENCE [LARGE SCALE GENOMIC DNA]</scope>
    <source>
        <strain evidence="1">ISS10</strain>
    </source>
</reference>
<sequence>MEIFLFPLVIYFTRTNKTFQEVHESSRTFEQVTEKDSVGRTIKPTVLLLDSGFVGPSATFWNNDDNYGTEFLFDGSDFRGKIRGTNSTKYSCNCILLEKFDSWFTTPIDQN</sequence>
<protein>
    <submittedName>
        <fullName evidence="1">Uncharacterized protein</fullName>
    </submittedName>
</protein>
<evidence type="ECO:0000313" key="2">
    <source>
        <dbReference type="Proteomes" id="UP000054721"/>
    </source>
</evidence>
<keyword evidence="2" id="KW-1185">Reference proteome</keyword>
<comment type="caution">
    <text evidence="1">The sequence shown here is derived from an EMBL/GenBank/DDBJ whole genome shotgun (WGS) entry which is preliminary data.</text>
</comment>
<organism evidence="1 2">
    <name type="scientific">Trichinella nativa</name>
    <dbReference type="NCBI Taxonomy" id="6335"/>
    <lineage>
        <taxon>Eukaryota</taxon>
        <taxon>Metazoa</taxon>
        <taxon>Ecdysozoa</taxon>
        <taxon>Nematoda</taxon>
        <taxon>Enoplea</taxon>
        <taxon>Dorylaimia</taxon>
        <taxon>Trichinellida</taxon>
        <taxon>Trichinellidae</taxon>
        <taxon>Trichinella</taxon>
    </lineage>
</organism>
<accession>A0A0V1LE98</accession>
<gene>
    <name evidence="1" type="ORF">T02_5185</name>
</gene>
<dbReference type="AlphaFoldDB" id="A0A0V1LE98"/>
<name>A0A0V1LE98_9BILA</name>
<proteinExistence type="predicted"/>
<dbReference type="OrthoDB" id="10271281at2759"/>